<dbReference type="InterPro" id="IPR000873">
    <property type="entry name" value="AMP-dep_synth/lig_dom"/>
</dbReference>
<evidence type="ECO:0000256" key="3">
    <source>
        <dbReference type="ARBA" id="ARBA00051915"/>
    </source>
</evidence>
<evidence type="ECO:0000256" key="1">
    <source>
        <dbReference type="ARBA" id="ARBA00006432"/>
    </source>
</evidence>
<accession>A0A916TWP8</accession>
<evidence type="ECO:0000313" key="8">
    <source>
        <dbReference type="EMBL" id="GGC47805.1"/>
    </source>
</evidence>
<dbReference type="Pfam" id="PF00501">
    <property type="entry name" value="AMP-binding"/>
    <property type="match status" value="1"/>
</dbReference>
<dbReference type="SUPFAM" id="SSF56801">
    <property type="entry name" value="Acetyl-CoA synthetase-like"/>
    <property type="match status" value="1"/>
</dbReference>
<dbReference type="Pfam" id="PF13193">
    <property type="entry name" value="AMP-binding_C"/>
    <property type="match status" value="1"/>
</dbReference>
<dbReference type="EC" id="6.2.1.44" evidence="4"/>
<dbReference type="Proteomes" id="UP000637002">
    <property type="component" value="Unassembled WGS sequence"/>
</dbReference>
<comment type="catalytic activity">
    <reaction evidence="3">
        <text>3-(methylsulfanyl)propanoate + ATP + CoA = 3-(methylsulfanyl)propanoyl-CoA + AMP + diphosphate</text>
        <dbReference type="Rhea" id="RHEA:43052"/>
        <dbReference type="ChEBI" id="CHEBI:30616"/>
        <dbReference type="ChEBI" id="CHEBI:33019"/>
        <dbReference type="ChEBI" id="CHEBI:49016"/>
        <dbReference type="ChEBI" id="CHEBI:57287"/>
        <dbReference type="ChEBI" id="CHEBI:82815"/>
        <dbReference type="ChEBI" id="CHEBI:456215"/>
        <dbReference type="EC" id="6.2.1.44"/>
    </reaction>
    <physiologicalReaction direction="left-to-right" evidence="3">
        <dbReference type="Rhea" id="RHEA:43053"/>
    </physiologicalReaction>
</comment>
<feature type="domain" description="AMP-binding enzyme C-terminal" evidence="7">
    <location>
        <begin position="427"/>
        <end position="502"/>
    </location>
</feature>
<dbReference type="PROSITE" id="PS00455">
    <property type="entry name" value="AMP_BINDING"/>
    <property type="match status" value="1"/>
</dbReference>
<name>A0A916TWP8_9HYPH</name>
<dbReference type="EMBL" id="BMGG01000001">
    <property type="protein sequence ID" value="GGC47805.1"/>
    <property type="molecule type" value="Genomic_DNA"/>
</dbReference>
<evidence type="ECO:0000256" key="2">
    <source>
        <dbReference type="ARBA" id="ARBA00022598"/>
    </source>
</evidence>
<reference evidence="8" key="2">
    <citation type="submission" date="2020-09" db="EMBL/GenBank/DDBJ databases">
        <authorList>
            <person name="Sun Q."/>
            <person name="Zhou Y."/>
        </authorList>
    </citation>
    <scope>NUCLEOTIDE SEQUENCE</scope>
    <source>
        <strain evidence="8">CGMCC 1.12919</strain>
    </source>
</reference>
<dbReference type="PANTHER" id="PTHR43767">
    <property type="entry name" value="LONG-CHAIN-FATTY-ACID--COA LIGASE"/>
    <property type="match status" value="1"/>
</dbReference>
<dbReference type="InterPro" id="IPR050237">
    <property type="entry name" value="ATP-dep_AMP-bd_enzyme"/>
</dbReference>
<dbReference type="GO" id="GO:0016878">
    <property type="term" value="F:acid-thiol ligase activity"/>
    <property type="evidence" value="ECO:0007669"/>
    <property type="project" value="UniProtKB-ARBA"/>
</dbReference>
<reference evidence="8" key="1">
    <citation type="journal article" date="2014" name="Int. J. Syst. Evol. Microbiol.">
        <title>Complete genome sequence of Corynebacterium casei LMG S-19264T (=DSM 44701T), isolated from a smear-ripened cheese.</title>
        <authorList>
            <consortium name="US DOE Joint Genome Institute (JGI-PGF)"/>
            <person name="Walter F."/>
            <person name="Albersmeier A."/>
            <person name="Kalinowski J."/>
            <person name="Ruckert C."/>
        </authorList>
    </citation>
    <scope>NUCLEOTIDE SEQUENCE</scope>
    <source>
        <strain evidence="8">CGMCC 1.12919</strain>
    </source>
</reference>
<organism evidence="8 9">
    <name type="scientific">Chelatococcus reniformis</name>
    <dbReference type="NCBI Taxonomy" id="1494448"/>
    <lineage>
        <taxon>Bacteria</taxon>
        <taxon>Pseudomonadati</taxon>
        <taxon>Pseudomonadota</taxon>
        <taxon>Alphaproteobacteria</taxon>
        <taxon>Hyphomicrobiales</taxon>
        <taxon>Chelatococcaceae</taxon>
        <taxon>Chelatococcus</taxon>
    </lineage>
</organism>
<dbReference type="InterPro" id="IPR042099">
    <property type="entry name" value="ANL_N_sf"/>
</dbReference>
<evidence type="ECO:0000259" key="7">
    <source>
        <dbReference type="Pfam" id="PF13193"/>
    </source>
</evidence>
<proteinExistence type="inferred from homology"/>
<dbReference type="InterPro" id="IPR020845">
    <property type="entry name" value="AMP-binding_CS"/>
</dbReference>
<sequence length="521" mass="55702">MEQGESLRPNVSRFADLIRIAARAAPQAAALVCDGRTWTYGELMERARRLAAGLPALGLKPGDAVGILSTNRPEYLEAYIGLQLAGLVAVPVNFRLAPAEVQYVLGNCEARGLIVEDQYSEAVEGLLAELPGLSGDAIVAIGEAAGGRLRYEELLARSTPLAEAAPLPPLAPAVIFYTSGTTGFPKGATMSHLNMLTRLSSWGWEFGLNREDVVLVPGPVFHGSFSGIALTTLAVGGTVILARDFDAAGAVELIEGHGITWSFLVPKMIELLTEALPPGAGRSLRGLLSSGSPLPQPLLDTILAKLPHVRLADAYGWTETGWLTICRHADLARGKRSVGRPGFGCEVAILGPDGKELGPGEVGEIHAANPVGFLGYHNNPEATKAARKGKWESGGDLGFMDEDGYLCLVDRKNDMIISGGENIYPAEIERVLAQHPGIMEVTVVGVPDEKWGESPRACVVLHPGEEANAHDIQSFCNGRLARYKHPRSVIFLEALPRNAMGKVLRRELRQRYAGEPRTTAA</sequence>
<dbReference type="PANTHER" id="PTHR43767:SF1">
    <property type="entry name" value="NONRIBOSOMAL PEPTIDE SYNTHASE PES1 (EUROFUNG)-RELATED"/>
    <property type="match status" value="1"/>
</dbReference>
<dbReference type="FunFam" id="3.30.300.30:FF:000008">
    <property type="entry name" value="2,3-dihydroxybenzoate-AMP ligase"/>
    <property type="match status" value="1"/>
</dbReference>
<evidence type="ECO:0000256" key="5">
    <source>
        <dbReference type="ARBA" id="ARBA00067668"/>
    </source>
</evidence>
<dbReference type="AlphaFoldDB" id="A0A916TWP8"/>
<evidence type="ECO:0000313" key="9">
    <source>
        <dbReference type="Proteomes" id="UP000637002"/>
    </source>
</evidence>
<evidence type="ECO:0000256" key="4">
    <source>
        <dbReference type="ARBA" id="ARBA00066616"/>
    </source>
</evidence>
<comment type="similarity">
    <text evidence="1">Belongs to the ATP-dependent AMP-binding enzyme family.</text>
</comment>
<dbReference type="Gene3D" id="3.40.50.12780">
    <property type="entry name" value="N-terminal domain of ligase-like"/>
    <property type="match status" value="1"/>
</dbReference>
<evidence type="ECO:0000259" key="6">
    <source>
        <dbReference type="Pfam" id="PF00501"/>
    </source>
</evidence>
<keyword evidence="9" id="KW-1185">Reference proteome</keyword>
<comment type="caution">
    <text evidence="8">The sequence shown here is derived from an EMBL/GenBank/DDBJ whole genome shotgun (WGS) entry which is preliminary data.</text>
</comment>
<dbReference type="InterPro" id="IPR045851">
    <property type="entry name" value="AMP-bd_C_sf"/>
</dbReference>
<dbReference type="RefSeq" id="WP_188607412.1">
    <property type="nucleotide sequence ID" value="NZ_BMGG01000001.1"/>
</dbReference>
<dbReference type="InterPro" id="IPR025110">
    <property type="entry name" value="AMP-bd_C"/>
</dbReference>
<keyword evidence="2" id="KW-0436">Ligase</keyword>
<feature type="domain" description="AMP-dependent synthetase/ligase" evidence="6">
    <location>
        <begin position="21"/>
        <end position="377"/>
    </location>
</feature>
<protein>
    <recommendedName>
        <fullName evidence="5">3-methylmercaptopropionyl-CoA ligase</fullName>
        <ecNumber evidence="4">6.2.1.44</ecNumber>
    </recommendedName>
</protein>
<dbReference type="Gene3D" id="3.30.300.30">
    <property type="match status" value="1"/>
</dbReference>
<gene>
    <name evidence="8" type="ORF">GCM10010994_03690</name>
</gene>